<dbReference type="OrthoDB" id="264917at2759"/>
<dbReference type="CDD" id="cd16514">
    <property type="entry name" value="RING-HC_LONFs_rpt2"/>
    <property type="match status" value="1"/>
</dbReference>
<feature type="domain" description="RING-type" evidence="6">
    <location>
        <begin position="6"/>
        <end position="42"/>
    </location>
</feature>
<dbReference type="Gene3D" id="3.30.40.10">
    <property type="entry name" value="Zinc/RING finger domain, C3HC4 (zinc finger)"/>
    <property type="match status" value="2"/>
</dbReference>
<dbReference type="InterPro" id="IPR027370">
    <property type="entry name" value="Znf-RING_euk"/>
</dbReference>
<keyword evidence="3" id="KW-0862">Zinc</keyword>
<proteinExistence type="predicted"/>
<feature type="domain" description="Lon N-terminal" evidence="7">
    <location>
        <begin position="382"/>
        <end position="591"/>
    </location>
</feature>
<dbReference type="InterPro" id="IPR017907">
    <property type="entry name" value="Znf_RING_CS"/>
</dbReference>
<dbReference type="PANTHER" id="PTHR23327">
    <property type="entry name" value="RING FINGER PROTEIN 127"/>
    <property type="match status" value="1"/>
</dbReference>
<dbReference type="Pfam" id="PF13923">
    <property type="entry name" value="zf-C3HC4_2"/>
    <property type="match status" value="1"/>
</dbReference>
<evidence type="ECO:0000256" key="2">
    <source>
        <dbReference type="ARBA" id="ARBA00022771"/>
    </source>
</evidence>
<dbReference type="InterPro" id="IPR013083">
    <property type="entry name" value="Znf_RING/FYVE/PHD"/>
</dbReference>
<dbReference type="InterPro" id="IPR015947">
    <property type="entry name" value="PUA-like_sf"/>
</dbReference>
<dbReference type="Pfam" id="PF13445">
    <property type="entry name" value="zf-RING_UBOX"/>
    <property type="match status" value="1"/>
</dbReference>
<dbReference type="SUPFAM" id="SSF48452">
    <property type="entry name" value="TPR-like"/>
    <property type="match status" value="1"/>
</dbReference>
<dbReference type="CDD" id="cd16513">
    <property type="entry name" value="RING-HC_LONFs_rpt1"/>
    <property type="match status" value="1"/>
</dbReference>
<dbReference type="GO" id="GO:0061630">
    <property type="term" value="F:ubiquitin protein ligase activity"/>
    <property type="evidence" value="ECO:0007669"/>
    <property type="project" value="TreeGrafter"/>
</dbReference>
<dbReference type="Pfam" id="PF02190">
    <property type="entry name" value="LON_substr_bdg"/>
    <property type="match status" value="1"/>
</dbReference>
<dbReference type="AlphaFoldDB" id="A0A9Q1EF61"/>
<dbReference type="InterPro" id="IPR003613">
    <property type="entry name" value="Ubox_domain"/>
</dbReference>
<gene>
    <name evidence="8" type="ORF">SKAU_G00366380</name>
</gene>
<dbReference type="SMART" id="SM00504">
    <property type="entry name" value="Ubox"/>
    <property type="match status" value="2"/>
</dbReference>
<dbReference type="InterPro" id="IPR001841">
    <property type="entry name" value="Znf_RING"/>
</dbReference>
<evidence type="ECO:0000313" key="8">
    <source>
        <dbReference type="EMBL" id="KAJ8337672.1"/>
    </source>
</evidence>
<feature type="region of interest" description="Disordered" evidence="5">
    <location>
        <begin position="212"/>
        <end position="232"/>
    </location>
</feature>
<reference evidence="8" key="1">
    <citation type="journal article" date="2023" name="Science">
        <title>Genome structures resolve the early diversification of teleost fishes.</title>
        <authorList>
            <person name="Parey E."/>
            <person name="Louis A."/>
            <person name="Montfort J."/>
            <person name="Bouchez O."/>
            <person name="Roques C."/>
            <person name="Iampietro C."/>
            <person name="Lluch J."/>
            <person name="Castinel A."/>
            <person name="Donnadieu C."/>
            <person name="Desvignes T."/>
            <person name="Floi Bucao C."/>
            <person name="Jouanno E."/>
            <person name="Wen M."/>
            <person name="Mejri S."/>
            <person name="Dirks R."/>
            <person name="Jansen H."/>
            <person name="Henkel C."/>
            <person name="Chen W.J."/>
            <person name="Zahm M."/>
            <person name="Cabau C."/>
            <person name="Klopp C."/>
            <person name="Thompson A.W."/>
            <person name="Robinson-Rechavi M."/>
            <person name="Braasch I."/>
            <person name="Lecointre G."/>
            <person name="Bobe J."/>
            <person name="Postlethwait J.H."/>
            <person name="Berthelot C."/>
            <person name="Roest Crollius H."/>
            <person name="Guiguen Y."/>
        </authorList>
    </citation>
    <scope>NUCLEOTIDE SEQUENCE</scope>
    <source>
        <strain evidence="8">WJC10195</strain>
    </source>
</reference>
<organism evidence="8 9">
    <name type="scientific">Synaphobranchus kaupii</name>
    <name type="common">Kaup's arrowtooth eel</name>
    <dbReference type="NCBI Taxonomy" id="118154"/>
    <lineage>
        <taxon>Eukaryota</taxon>
        <taxon>Metazoa</taxon>
        <taxon>Chordata</taxon>
        <taxon>Craniata</taxon>
        <taxon>Vertebrata</taxon>
        <taxon>Euteleostomi</taxon>
        <taxon>Actinopterygii</taxon>
        <taxon>Neopterygii</taxon>
        <taxon>Teleostei</taxon>
        <taxon>Anguilliformes</taxon>
        <taxon>Synaphobranchidae</taxon>
        <taxon>Synaphobranchus</taxon>
    </lineage>
</organism>
<dbReference type="InterPro" id="IPR046336">
    <property type="entry name" value="Lon_prtase_N_sf"/>
</dbReference>
<feature type="domain" description="RING-type" evidence="6">
    <location>
        <begin position="303"/>
        <end position="341"/>
    </location>
</feature>
<dbReference type="Gene3D" id="1.25.40.10">
    <property type="entry name" value="Tetratricopeptide repeat domain"/>
    <property type="match status" value="1"/>
</dbReference>
<evidence type="ECO:0008006" key="10">
    <source>
        <dbReference type="Google" id="ProtNLM"/>
    </source>
</evidence>
<dbReference type="SUPFAM" id="SSF88697">
    <property type="entry name" value="PUA domain-like"/>
    <property type="match status" value="1"/>
</dbReference>
<accession>A0A9Q1EF61</accession>
<dbReference type="InterPro" id="IPR003111">
    <property type="entry name" value="Lon_prtase_N"/>
</dbReference>
<dbReference type="PROSITE" id="PS50089">
    <property type="entry name" value="ZF_RING_2"/>
    <property type="match status" value="2"/>
</dbReference>
<dbReference type="GO" id="GO:0016567">
    <property type="term" value="P:protein ubiquitination"/>
    <property type="evidence" value="ECO:0007669"/>
    <property type="project" value="InterPro"/>
</dbReference>
<dbReference type="Gene3D" id="2.30.130.40">
    <property type="entry name" value="LON domain-like"/>
    <property type="match status" value="1"/>
</dbReference>
<evidence type="ECO:0000256" key="3">
    <source>
        <dbReference type="ARBA" id="ARBA00022833"/>
    </source>
</evidence>
<dbReference type="Proteomes" id="UP001152622">
    <property type="component" value="Chromosome 18"/>
</dbReference>
<evidence type="ECO:0000259" key="6">
    <source>
        <dbReference type="PROSITE" id="PS50089"/>
    </source>
</evidence>
<keyword evidence="2 4" id="KW-0863">Zinc-finger</keyword>
<dbReference type="SMART" id="SM00184">
    <property type="entry name" value="RING"/>
    <property type="match status" value="2"/>
</dbReference>
<dbReference type="PANTHER" id="PTHR23327:SF6">
    <property type="entry name" value="LON PEPTIDASE N-TERMINAL DOMAIN AND RING FINGER PROTEIN 1 ISOFORM X1"/>
    <property type="match status" value="1"/>
</dbReference>
<comment type="caution">
    <text evidence="8">The sequence shown here is derived from an EMBL/GenBank/DDBJ whole genome shotgun (WGS) entry which is preliminary data.</text>
</comment>
<dbReference type="PROSITE" id="PS00518">
    <property type="entry name" value="ZF_RING_1"/>
    <property type="match status" value="2"/>
</dbReference>
<sequence length="593" mass="68162">MDFVECPICEFLMCEPVTVPCGHSFCRRCVGISLSARCPVCKERLKLRDVKNIKNNVLLFSVIEKCCPEEVNMKRRLQERLKACEFTQALRIVDEGLDICPEDESLKVWRAEAYVGLQQFTDALEDLDTLCRERPFWAEGFYRKGRVLQDMGRLPDALCQYQRCLKLQADCPAARAEIRQILEAEGVAVPDATPRLLQVVSEYLRDPCHIISSMAPPHGETSRLSPDQERDADAQEDMVQGFLCETTHATSAECCLSLCQAVSFLPSGEEDEELMMNKEERRGSAVQHRDISLSVLTASDFECPLCIRLFYEPVSTPCGHTFCRNCIKRSLDHNLRCPLCKQPLHEYLRNRKYTLTVLLQEVITHLFPRQLEERTQVHEAEIAELSNLTEDIPIFVCTMAYPGIPCPLHIFEPRYRLMMRRCMETGTKKFGMCTYEPEKGFADYGCMLEILRLDVLPDGRSFVDTIGGSRFRVLKRGQRDGYHTADIEFLEDEQVEGAELDLLQRLHDNVYDQAHEWYQRLNGRSQDQISRQYGPMPEKEDNIQASPNGPAWCWWLLSVLQLDPSYQTTVLSLSSLKDRLGHLRIVLEFFSQS</sequence>
<dbReference type="EMBL" id="JAINUF010000018">
    <property type="protein sequence ID" value="KAJ8337672.1"/>
    <property type="molecule type" value="Genomic_DNA"/>
</dbReference>
<dbReference type="GO" id="GO:0005737">
    <property type="term" value="C:cytoplasm"/>
    <property type="evidence" value="ECO:0007669"/>
    <property type="project" value="UniProtKB-ARBA"/>
</dbReference>
<dbReference type="SUPFAM" id="SSF57850">
    <property type="entry name" value="RING/U-box"/>
    <property type="match status" value="2"/>
</dbReference>
<dbReference type="PROSITE" id="PS51787">
    <property type="entry name" value="LON_N"/>
    <property type="match status" value="1"/>
</dbReference>
<protein>
    <recommendedName>
        <fullName evidence="10">LON peptidase N-terminal domain and ring finger 1</fullName>
    </recommendedName>
</protein>
<dbReference type="InterPro" id="IPR011990">
    <property type="entry name" value="TPR-like_helical_dom_sf"/>
</dbReference>
<keyword evidence="1" id="KW-0479">Metal-binding</keyword>
<dbReference type="GO" id="GO:0008270">
    <property type="term" value="F:zinc ion binding"/>
    <property type="evidence" value="ECO:0007669"/>
    <property type="project" value="UniProtKB-KW"/>
</dbReference>
<keyword evidence="9" id="KW-1185">Reference proteome</keyword>
<name>A0A9Q1EF61_SYNKA</name>
<evidence type="ECO:0000256" key="5">
    <source>
        <dbReference type="SAM" id="MobiDB-lite"/>
    </source>
</evidence>
<evidence type="ECO:0000313" key="9">
    <source>
        <dbReference type="Proteomes" id="UP001152622"/>
    </source>
</evidence>
<dbReference type="SMART" id="SM00464">
    <property type="entry name" value="LON"/>
    <property type="match status" value="1"/>
</dbReference>
<evidence type="ECO:0000256" key="1">
    <source>
        <dbReference type="ARBA" id="ARBA00022723"/>
    </source>
</evidence>
<evidence type="ECO:0000256" key="4">
    <source>
        <dbReference type="PROSITE-ProRule" id="PRU00175"/>
    </source>
</evidence>
<evidence type="ECO:0000259" key="7">
    <source>
        <dbReference type="PROSITE" id="PS51787"/>
    </source>
</evidence>